<keyword evidence="1" id="KW-0812">Transmembrane</keyword>
<evidence type="ECO:0000313" key="7">
    <source>
        <dbReference type="Proteomes" id="UP000285288"/>
    </source>
</evidence>
<evidence type="ECO:0000256" key="1">
    <source>
        <dbReference type="SAM" id="Phobius"/>
    </source>
</evidence>
<dbReference type="Proteomes" id="UP000285288">
    <property type="component" value="Unassembled WGS sequence"/>
</dbReference>
<dbReference type="Proteomes" id="UP000285274">
    <property type="component" value="Unassembled WGS sequence"/>
</dbReference>
<evidence type="ECO:0000313" key="4">
    <source>
        <dbReference type="EMBL" id="RHB02074.1"/>
    </source>
</evidence>
<dbReference type="EMBL" id="QRYQ01000031">
    <property type="protein sequence ID" value="RGU89351.1"/>
    <property type="molecule type" value="Genomic_DNA"/>
</dbReference>
<dbReference type="AlphaFoldDB" id="A0A395W7A3"/>
<dbReference type="Proteomes" id="UP000265489">
    <property type="component" value="Unassembled WGS sequence"/>
</dbReference>
<sequence length="101" mass="11675">MWFYKIEKEGKDIHVTWNTTMTYLKNTFGFVGIVACLFNVVWLATICLGTLAIALAYYVYRYGDLVKILHGLERKDILKYTGSQYSFKNPLIVTIPRVNSL</sequence>
<evidence type="ECO:0000313" key="3">
    <source>
        <dbReference type="EMBL" id="RGU89351.1"/>
    </source>
</evidence>
<reference evidence="5 6" key="1">
    <citation type="submission" date="2018-08" db="EMBL/GenBank/DDBJ databases">
        <title>A genome reference for cultivated species of the human gut microbiota.</title>
        <authorList>
            <person name="Zou Y."/>
            <person name="Xue W."/>
            <person name="Luo G."/>
        </authorList>
    </citation>
    <scope>NUCLEOTIDE SEQUENCE [LARGE SCALE GENOMIC DNA]</scope>
    <source>
        <strain evidence="3 5">AF15-20</strain>
        <strain evidence="2 6">AF22-10AC</strain>
        <strain evidence="4 7">AM42-13AC</strain>
    </source>
</reference>
<dbReference type="EMBL" id="QRVM01000083">
    <property type="protein sequence ID" value="RGS44009.1"/>
    <property type="molecule type" value="Genomic_DNA"/>
</dbReference>
<dbReference type="RefSeq" id="WP_118011906.1">
    <property type="nucleotide sequence ID" value="NZ_CAUBVL010000055.1"/>
</dbReference>
<name>A0A395W7A3_9FIRM</name>
<evidence type="ECO:0000313" key="5">
    <source>
        <dbReference type="Proteomes" id="UP000265489"/>
    </source>
</evidence>
<dbReference type="GeneID" id="66580555"/>
<evidence type="ECO:0000313" key="2">
    <source>
        <dbReference type="EMBL" id="RGS44009.1"/>
    </source>
</evidence>
<feature type="transmembrane region" description="Helical" evidence="1">
    <location>
        <begin position="27"/>
        <end position="60"/>
    </location>
</feature>
<comment type="caution">
    <text evidence="3">The sequence shown here is derived from an EMBL/GenBank/DDBJ whole genome shotgun (WGS) entry which is preliminary data.</text>
</comment>
<proteinExistence type="predicted"/>
<evidence type="ECO:0000313" key="6">
    <source>
        <dbReference type="Proteomes" id="UP000285274"/>
    </source>
</evidence>
<protein>
    <submittedName>
        <fullName evidence="3">Uncharacterized protein</fullName>
    </submittedName>
</protein>
<dbReference type="EMBL" id="QSGD01000048">
    <property type="protein sequence ID" value="RHB02074.1"/>
    <property type="molecule type" value="Genomic_DNA"/>
</dbReference>
<keyword evidence="1" id="KW-0472">Membrane</keyword>
<organism evidence="3 5">
    <name type="scientific">Holdemanella biformis</name>
    <dbReference type="NCBI Taxonomy" id="1735"/>
    <lineage>
        <taxon>Bacteria</taxon>
        <taxon>Bacillati</taxon>
        <taxon>Bacillota</taxon>
        <taxon>Erysipelotrichia</taxon>
        <taxon>Erysipelotrichales</taxon>
        <taxon>Erysipelotrichaceae</taxon>
        <taxon>Holdemanella</taxon>
    </lineage>
</organism>
<accession>A0A395W7A3</accession>
<gene>
    <name evidence="4" type="ORF">DW907_09960</name>
    <name evidence="3" type="ORF">DWW32_11730</name>
    <name evidence="2" type="ORF">DWX92_11495</name>
</gene>
<keyword evidence="1" id="KW-1133">Transmembrane helix</keyword>